<feature type="compositionally biased region" description="Acidic residues" evidence="1">
    <location>
        <begin position="57"/>
        <end position="94"/>
    </location>
</feature>
<comment type="caution">
    <text evidence="2">The sequence shown here is derived from an EMBL/GenBank/DDBJ whole genome shotgun (WGS) entry which is preliminary data.</text>
</comment>
<sequence>MPKRKSFYQKSLSVGVISSALFIAGCGTGDTIADQPAESEPTEVQTTTASDGSGVTEESEEEAAGEAAETDEEETQAPEENAEADAGTTDEEGEAVPADQKGITMPLPLGTPLADLIEHYGQPTYDNYFLGSRLVVFNKEDGYFLDDDNIAKGFFVGNPEVSVFDTRIGMTFKEIDEILGAKGEVGYDQSETQYYLNIHYVENYKITYSAETEDGPVVEIVIIRSK</sequence>
<keyword evidence="3" id="KW-1185">Reference proteome</keyword>
<evidence type="ECO:0008006" key="4">
    <source>
        <dbReference type="Google" id="ProtNLM"/>
    </source>
</evidence>
<dbReference type="RefSeq" id="WP_147433803.1">
    <property type="nucleotide sequence ID" value="NZ_RCCP01000001.1"/>
</dbReference>
<organism evidence="2 3">
    <name type="scientific">Planococcus citreus</name>
    <dbReference type="NCBI Taxonomy" id="1373"/>
    <lineage>
        <taxon>Bacteria</taxon>
        <taxon>Bacillati</taxon>
        <taxon>Bacillota</taxon>
        <taxon>Bacilli</taxon>
        <taxon>Bacillales</taxon>
        <taxon>Caryophanaceae</taxon>
        <taxon>Planococcus</taxon>
    </lineage>
</organism>
<feature type="compositionally biased region" description="Polar residues" evidence="1">
    <location>
        <begin position="42"/>
        <end position="53"/>
    </location>
</feature>
<dbReference type="EMBL" id="RCCP01000001">
    <property type="protein sequence ID" value="RLJ91435.1"/>
    <property type="molecule type" value="Genomic_DNA"/>
</dbReference>
<reference evidence="2 3" key="1">
    <citation type="submission" date="2018-10" db="EMBL/GenBank/DDBJ databases">
        <title>Genomic Encyclopedia of Type Strains, Phase IV (KMG-IV): sequencing the most valuable type-strain genomes for metagenomic binning, comparative biology and taxonomic classification.</title>
        <authorList>
            <person name="Goeker M."/>
        </authorList>
    </citation>
    <scope>NUCLEOTIDE SEQUENCE [LARGE SCALE GENOMIC DNA]</scope>
    <source>
        <strain evidence="2 3">DSM 20549</strain>
    </source>
</reference>
<name>A0A497YML9_9BACL</name>
<proteinExistence type="predicted"/>
<protein>
    <recommendedName>
        <fullName evidence="4">DUF4309 domain-containing protein</fullName>
    </recommendedName>
</protein>
<gene>
    <name evidence="2" type="ORF">DFR62_1601</name>
</gene>
<feature type="region of interest" description="Disordered" evidence="1">
    <location>
        <begin position="27"/>
        <end position="104"/>
    </location>
</feature>
<evidence type="ECO:0000313" key="2">
    <source>
        <dbReference type="EMBL" id="RLJ91435.1"/>
    </source>
</evidence>
<evidence type="ECO:0000256" key="1">
    <source>
        <dbReference type="SAM" id="MobiDB-lite"/>
    </source>
</evidence>
<dbReference type="Proteomes" id="UP000280791">
    <property type="component" value="Unassembled WGS sequence"/>
</dbReference>
<dbReference type="AlphaFoldDB" id="A0A497YML9"/>
<dbReference type="PROSITE" id="PS51257">
    <property type="entry name" value="PROKAR_LIPOPROTEIN"/>
    <property type="match status" value="1"/>
</dbReference>
<evidence type="ECO:0000313" key="3">
    <source>
        <dbReference type="Proteomes" id="UP000280791"/>
    </source>
</evidence>
<accession>A0A497YML9</accession>
<dbReference type="OrthoDB" id="2427361at2"/>